<feature type="coiled-coil region" evidence="1">
    <location>
        <begin position="113"/>
        <end position="140"/>
    </location>
</feature>
<keyword evidence="1" id="KW-0175">Coiled coil</keyword>
<feature type="region of interest" description="Disordered" evidence="2">
    <location>
        <begin position="53"/>
        <end position="78"/>
    </location>
</feature>
<sequence>MDREQWKDRLLKAGMEAELVDDLLASLKDEDLLRMKDMSPEEIITTLKAVVEEAANEGDPPEGDGGDAGDPPEEDADDTADIASVLKEFGDGIVERVVEHLKTLEITVETPDLVEIASQLKEMKDEYAALTTTLKEMQEAWDEILKTDTERLRERLKDLSPATRVQLRATLGDKDALERVTQYLRERNQLGDGVKPPPQDNIFRRPIAQPGDVVARDSDGNEYASLQDMAFGNPKS</sequence>
<feature type="region of interest" description="Disordered" evidence="2">
    <location>
        <begin position="188"/>
        <end position="219"/>
    </location>
</feature>
<organism evidence="3">
    <name type="scientific">viral metagenome</name>
    <dbReference type="NCBI Taxonomy" id="1070528"/>
    <lineage>
        <taxon>unclassified sequences</taxon>
        <taxon>metagenomes</taxon>
        <taxon>organismal metagenomes</taxon>
    </lineage>
</organism>
<protein>
    <submittedName>
        <fullName evidence="3">Uncharacterized protein</fullName>
    </submittedName>
</protein>
<dbReference type="AlphaFoldDB" id="A0A6M3M0X0"/>
<evidence type="ECO:0000256" key="1">
    <source>
        <dbReference type="SAM" id="Coils"/>
    </source>
</evidence>
<accession>A0A6M3M0X0</accession>
<dbReference type="EMBL" id="MT143602">
    <property type="protein sequence ID" value="QJA98705.1"/>
    <property type="molecule type" value="Genomic_DNA"/>
</dbReference>
<feature type="compositionally biased region" description="Acidic residues" evidence="2">
    <location>
        <begin position="54"/>
        <end position="78"/>
    </location>
</feature>
<name>A0A6M3M0X0_9ZZZZ</name>
<evidence type="ECO:0000313" key="3">
    <source>
        <dbReference type="EMBL" id="QJA98705.1"/>
    </source>
</evidence>
<proteinExistence type="predicted"/>
<reference evidence="3" key="1">
    <citation type="submission" date="2020-03" db="EMBL/GenBank/DDBJ databases">
        <title>The deep terrestrial virosphere.</title>
        <authorList>
            <person name="Holmfeldt K."/>
            <person name="Nilsson E."/>
            <person name="Simone D."/>
            <person name="Lopez-Fernandez M."/>
            <person name="Wu X."/>
            <person name="de Brujin I."/>
            <person name="Lundin D."/>
            <person name="Andersson A."/>
            <person name="Bertilsson S."/>
            <person name="Dopson M."/>
        </authorList>
    </citation>
    <scope>NUCLEOTIDE SEQUENCE</scope>
    <source>
        <strain evidence="3">MM171A01625</strain>
    </source>
</reference>
<evidence type="ECO:0000256" key="2">
    <source>
        <dbReference type="SAM" id="MobiDB-lite"/>
    </source>
</evidence>
<gene>
    <name evidence="3" type="ORF">MM171A01625_0003</name>
</gene>